<comment type="caution">
    <text evidence="1">The sequence shown here is derived from an EMBL/GenBank/DDBJ whole genome shotgun (WGS) entry which is preliminary data.</text>
</comment>
<name>A0A417Z956_9MICO</name>
<dbReference type="RefSeq" id="WP_118912735.1">
    <property type="nucleotide sequence ID" value="NZ_CBCRVH010000007.1"/>
</dbReference>
<gene>
    <name evidence="1" type="ORF">D1832_04155</name>
</gene>
<protein>
    <submittedName>
        <fullName evidence="1">Uncharacterized protein</fullName>
    </submittedName>
</protein>
<proteinExistence type="predicted"/>
<sequence length="72" mass="7907">MSGHAYVYDLESSTRYVLVRGRVKDVLASQGIPTMWAPLSRGWHVRKERAADASAILEAAGLHVHHVGGDPR</sequence>
<dbReference type="EMBL" id="QWLM01000003">
    <property type="protein sequence ID" value="RHW47181.1"/>
    <property type="molecule type" value="Genomic_DNA"/>
</dbReference>
<dbReference type="AlphaFoldDB" id="A0A417Z956"/>
<organism evidence="1 2">
    <name type="scientific">Dermacoccus abyssi</name>
    <dbReference type="NCBI Taxonomy" id="322596"/>
    <lineage>
        <taxon>Bacteria</taxon>
        <taxon>Bacillati</taxon>
        <taxon>Actinomycetota</taxon>
        <taxon>Actinomycetes</taxon>
        <taxon>Micrococcales</taxon>
        <taxon>Dermacoccaceae</taxon>
        <taxon>Dermacoccus</taxon>
    </lineage>
</organism>
<evidence type="ECO:0000313" key="1">
    <source>
        <dbReference type="EMBL" id="RHW47181.1"/>
    </source>
</evidence>
<evidence type="ECO:0000313" key="2">
    <source>
        <dbReference type="Proteomes" id="UP000285376"/>
    </source>
</evidence>
<accession>A0A417Z956</accession>
<dbReference type="Proteomes" id="UP000285376">
    <property type="component" value="Unassembled WGS sequence"/>
</dbReference>
<reference evidence="1 2" key="1">
    <citation type="submission" date="2018-08" db="EMBL/GenBank/DDBJ databases">
        <title>Whole genome sequence analysis of Dermacoccus abyssi bacteria isolated from Deep Mariana trench Micromonospora spp reveals genes involved in the environmental adaptation and production of secondary metabolites.</title>
        <authorList>
            <person name="Abdel-Mageed W.M."/>
            <person name="Lehri B."/>
            <person name="Nouioui I."/>
            <person name="Goodfellow I."/>
            <person name="Jaspars M."/>
            <person name="Karlyshev A."/>
        </authorList>
    </citation>
    <scope>NUCLEOTIDE SEQUENCE [LARGE SCALE GENOMIC DNA]</scope>
    <source>
        <strain evidence="1 2">MT1.1</strain>
    </source>
</reference>